<evidence type="ECO:0000259" key="1">
    <source>
        <dbReference type="PROSITE" id="PS50125"/>
    </source>
</evidence>
<organism evidence="2 3">
    <name type="scientific">Ramlibacter terrae</name>
    <dbReference type="NCBI Taxonomy" id="2732511"/>
    <lineage>
        <taxon>Bacteria</taxon>
        <taxon>Pseudomonadati</taxon>
        <taxon>Pseudomonadota</taxon>
        <taxon>Betaproteobacteria</taxon>
        <taxon>Burkholderiales</taxon>
        <taxon>Comamonadaceae</taxon>
        <taxon>Ramlibacter</taxon>
    </lineage>
</organism>
<dbReference type="Proteomes" id="UP000500826">
    <property type="component" value="Chromosome"/>
</dbReference>
<name>A0ABX6P238_9BURK</name>
<dbReference type="InterPro" id="IPR001054">
    <property type="entry name" value="A/G_cyclase"/>
</dbReference>
<gene>
    <name evidence="2" type="ORF">HK414_05090</name>
</gene>
<accession>A0ABX6P238</accession>
<dbReference type="PROSITE" id="PS50125">
    <property type="entry name" value="GUANYLATE_CYCLASE_2"/>
    <property type="match status" value="1"/>
</dbReference>
<evidence type="ECO:0000313" key="2">
    <source>
        <dbReference type="EMBL" id="QJW83657.1"/>
    </source>
</evidence>
<proteinExistence type="predicted"/>
<dbReference type="SUPFAM" id="SSF55073">
    <property type="entry name" value="Nucleotide cyclase"/>
    <property type="match status" value="1"/>
</dbReference>
<sequence length="179" mass="19569">MTFYETLQQTVDLLRLHGRVSSRAIRRQFALDEETLADLKAELVEVLGVAREEAGQTLVWTGQGASPSAPVPLLEAAVLPPPAPRPAAAADGERRFLTVMFIDLVESTLLSQRFDPEQLAEVYRSWQDACLQVIQSFGGHVAEYRGDGVFVYYSYPAAQEDAPSARCAPPSASSMRCAP</sequence>
<dbReference type="InterPro" id="IPR029787">
    <property type="entry name" value="Nucleotide_cyclase"/>
</dbReference>
<dbReference type="Gene3D" id="3.30.70.1230">
    <property type="entry name" value="Nucleotide cyclase"/>
    <property type="match status" value="1"/>
</dbReference>
<feature type="domain" description="Guanylate cyclase" evidence="1">
    <location>
        <begin position="98"/>
        <end position="161"/>
    </location>
</feature>
<reference evidence="2 3" key="1">
    <citation type="submission" date="2020-05" db="EMBL/GenBank/DDBJ databases">
        <title>Ramlibacter rhizophilus sp. nov., isolated from rhizosphere soil of national flower Mugunghwa from South Korea.</title>
        <authorList>
            <person name="Zheng-Fei Y."/>
            <person name="Huan T."/>
        </authorList>
    </citation>
    <scope>NUCLEOTIDE SEQUENCE [LARGE SCALE GENOMIC DNA]</scope>
    <source>
        <strain evidence="2 3">H242</strain>
    </source>
</reference>
<evidence type="ECO:0000313" key="3">
    <source>
        <dbReference type="Proteomes" id="UP000500826"/>
    </source>
</evidence>
<protein>
    <recommendedName>
        <fullName evidence="1">Guanylate cyclase domain-containing protein</fullName>
    </recommendedName>
</protein>
<keyword evidence="3" id="KW-1185">Reference proteome</keyword>
<dbReference type="EMBL" id="CP053418">
    <property type="protein sequence ID" value="QJW83657.1"/>
    <property type="molecule type" value="Genomic_DNA"/>
</dbReference>
<reference evidence="2 3" key="2">
    <citation type="submission" date="2020-05" db="EMBL/GenBank/DDBJ databases">
        <authorList>
            <person name="Khan S.A."/>
            <person name="Jeon C.O."/>
            <person name="Chun B.H."/>
        </authorList>
    </citation>
    <scope>NUCLEOTIDE SEQUENCE [LARGE SCALE GENOMIC DNA]</scope>
    <source>
        <strain evidence="2 3">H242</strain>
    </source>
</reference>